<accession>D6X1V7</accession>
<evidence type="ECO:0000313" key="2">
    <source>
        <dbReference type="Proteomes" id="UP000007266"/>
    </source>
</evidence>
<dbReference type="InParanoid" id="D6X1V7"/>
<gene>
    <name evidence="1" type="primary">GLEAN_12360</name>
    <name evidence="1" type="ORF">TcasGA2_TC012360</name>
</gene>
<dbReference type="HOGENOM" id="CLU_2981674_0_0_1"/>
<organism evidence="1 2">
    <name type="scientific">Tribolium castaneum</name>
    <name type="common">Red flour beetle</name>
    <dbReference type="NCBI Taxonomy" id="7070"/>
    <lineage>
        <taxon>Eukaryota</taxon>
        <taxon>Metazoa</taxon>
        <taxon>Ecdysozoa</taxon>
        <taxon>Arthropoda</taxon>
        <taxon>Hexapoda</taxon>
        <taxon>Insecta</taxon>
        <taxon>Pterygota</taxon>
        <taxon>Neoptera</taxon>
        <taxon>Endopterygota</taxon>
        <taxon>Coleoptera</taxon>
        <taxon>Polyphaga</taxon>
        <taxon>Cucujiformia</taxon>
        <taxon>Tenebrionidae</taxon>
        <taxon>Tenebrionidae incertae sedis</taxon>
        <taxon>Tribolium</taxon>
    </lineage>
</organism>
<dbReference type="AlphaFoldDB" id="D6X1V7"/>
<name>D6X1V7_TRICA</name>
<sequence length="58" mass="6475">MTMKKAPLGAKGRCEVYDPGWCIVKKLSNWATLLQITIRVSRVDGISDGTETHWIGLE</sequence>
<proteinExistence type="predicted"/>
<evidence type="ECO:0000313" key="1">
    <source>
        <dbReference type="EMBL" id="EFA10170.1"/>
    </source>
</evidence>
<keyword evidence="2" id="KW-1185">Reference proteome</keyword>
<reference evidence="1 2" key="1">
    <citation type="journal article" date="2008" name="Nature">
        <title>The genome of the model beetle and pest Tribolium castaneum.</title>
        <authorList>
            <consortium name="Tribolium Genome Sequencing Consortium"/>
            <person name="Richards S."/>
            <person name="Gibbs R.A."/>
            <person name="Weinstock G.M."/>
            <person name="Brown S.J."/>
            <person name="Denell R."/>
            <person name="Beeman R.W."/>
            <person name="Gibbs R."/>
            <person name="Beeman R.W."/>
            <person name="Brown S.J."/>
            <person name="Bucher G."/>
            <person name="Friedrich M."/>
            <person name="Grimmelikhuijzen C.J."/>
            <person name="Klingler M."/>
            <person name="Lorenzen M."/>
            <person name="Richards S."/>
            <person name="Roth S."/>
            <person name="Schroder R."/>
            <person name="Tautz D."/>
            <person name="Zdobnov E.M."/>
            <person name="Muzny D."/>
            <person name="Gibbs R.A."/>
            <person name="Weinstock G.M."/>
            <person name="Attaway T."/>
            <person name="Bell S."/>
            <person name="Buhay C.J."/>
            <person name="Chandrabose M.N."/>
            <person name="Chavez D."/>
            <person name="Clerk-Blankenburg K.P."/>
            <person name="Cree A."/>
            <person name="Dao M."/>
            <person name="Davis C."/>
            <person name="Chacko J."/>
            <person name="Dinh H."/>
            <person name="Dugan-Rocha S."/>
            <person name="Fowler G."/>
            <person name="Garner T.T."/>
            <person name="Garnes J."/>
            <person name="Gnirke A."/>
            <person name="Hawes A."/>
            <person name="Hernandez J."/>
            <person name="Hines S."/>
            <person name="Holder M."/>
            <person name="Hume J."/>
            <person name="Jhangiani S.N."/>
            <person name="Joshi V."/>
            <person name="Khan Z.M."/>
            <person name="Jackson L."/>
            <person name="Kovar C."/>
            <person name="Kowis A."/>
            <person name="Lee S."/>
            <person name="Lewis L.R."/>
            <person name="Margolis J."/>
            <person name="Morgan M."/>
            <person name="Nazareth L.V."/>
            <person name="Nguyen N."/>
            <person name="Okwuonu G."/>
            <person name="Parker D."/>
            <person name="Richards S."/>
            <person name="Ruiz S.J."/>
            <person name="Santibanez J."/>
            <person name="Savard J."/>
            <person name="Scherer S.E."/>
            <person name="Schneider B."/>
            <person name="Sodergren E."/>
            <person name="Tautz D."/>
            <person name="Vattahil S."/>
            <person name="Villasana D."/>
            <person name="White C.S."/>
            <person name="Wright R."/>
            <person name="Park Y."/>
            <person name="Beeman R.W."/>
            <person name="Lord J."/>
            <person name="Oppert B."/>
            <person name="Lorenzen M."/>
            <person name="Brown S."/>
            <person name="Wang L."/>
            <person name="Savard J."/>
            <person name="Tautz D."/>
            <person name="Richards S."/>
            <person name="Weinstock G."/>
            <person name="Gibbs R.A."/>
            <person name="Liu Y."/>
            <person name="Worley K."/>
            <person name="Weinstock G."/>
            <person name="Elsik C.G."/>
            <person name="Reese J.T."/>
            <person name="Elhaik E."/>
            <person name="Landan G."/>
            <person name="Graur D."/>
            <person name="Arensburger P."/>
            <person name="Atkinson P."/>
            <person name="Beeman R.W."/>
            <person name="Beidler J."/>
            <person name="Brown S.J."/>
            <person name="Demuth J.P."/>
            <person name="Drury D.W."/>
            <person name="Du Y.Z."/>
            <person name="Fujiwara H."/>
            <person name="Lorenzen M."/>
            <person name="Maselli V."/>
            <person name="Osanai M."/>
            <person name="Park Y."/>
            <person name="Robertson H.M."/>
            <person name="Tu Z."/>
            <person name="Wang J.J."/>
            <person name="Wang S."/>
            <person name="Richards S."/>
            <person name="Song H."/>
            <person name="Zhang L."/>
            <person name="Sodergren E."/>
            <person name="Werner D."/>
            <person name="Stanke M."/>
            <person name="Morgenstern B."/>
            <person name="Solovyev V."/>
            <person name="Kosarev P."/>
            <person name="Brown G."/>
            <person name="Chen H.C."/>
            <person name="Ermolaeva O."/>
            <person name="Hlavina W."/>
            <person name="Kapustin Y."/>
            <person name="Kiryutin B."/>
            <person name="Kitts P."/>
            <person name="Maglott D."/>
            <person name="Pruitt K."/>
            <person name="Sapojnikov V."/>
            <person name="Souvorov A."/>
            <person name="Mackey A.J."/>
            <person name="Waterhouse R.M."/>
            <person name="Wyder S."/>
            <person name="Zdobnov E.M."/>
            <person name="Zdobnov E.M."/>
            <person name="Wyder S."/>
            <person name="Kriventseva E.V."/>
            <person name="Kadowaki T."/>
            <person name="Bork P."/>
            <person name="Aranda M."/>
            <person name="Bao R."/>
            <person name="Beermann A."/>
            <person name="Berns N."/>
            <person name="Bolognesi R."/>
            <person name="Bonneton F."/>
            <person name="Bopp D."/>
            <person name="Brown S.J."/>
            <person name="Bucher G."/>
            <person name="Butts T."/>
            <person name="Chaumot A."/>
            <person name="Denell R.E."/>
            <person name="Ferrier D.E."/>
            <person name="Friedrich M."/>
            <person name="Gordon C.M."/>
            <person name="Jindra M."/>
            <person name="Klingler M."/>
            <person name="Lan Q."/>
            <person name="Lattorff H.M."/>
            <person name="Laudet V."/>
            <person name="von Levetsow C."/>
            <person name="Liu Z."/>
            <person name="Lutz R."/>
            <person name="Lynch J.A."/>
            <person name="da Fonseca R.N."/>
            <person name="Posnien N."/>
            <person name="Reuter R."/>
            <person name="Roth S."/>
            <person name="Savard J."/>
            <person name="Schinko J.B."/>
            <person name="Schmitt C."/>
            <person name="Schoppmeier M."/>
            <person name="Schroder R."/>
            <person name="Shippy T.D."/>
            <person name="Simonnet F."/>
            <person name="Marques-Souza H."/>
            <person name="Tautz D."/>
            <person name="Tomoyasu Y."/>
            <person name="Trauner J."/>
            <person name="Van der Zee M."/>
            <person name="Vervoort M."/>
            <person name="Wittkopp N."/>
            <person name="Wimmer E.A."/>
            <person name="Yang X."/>
            <person name="Jones A.K."/>
            <person name="Sattelle D.B."/>
            <person name="Ebert P.R."/>
            <person name="Nelson D."/>
            <person name="Scott J.G."/>
            <person name="Beeman R.W."/>
            <person name="Muthukrishnan S."/>
            <person name="Kramer K.J."/>
            <person name="Arakane Y."/>
            <person name="Beeman R.W."/>
            <person name="Zhu Q."/>
            <person name="Hogenkamp D."/>
            <person name="Dixit R."/>
            <person name="Oppert B."/>
            <person name="Jiang H."/>
            <person name="Zou Z."/>
            <person name="Marshall J."/>
            <person name="Elpidina E."/>
            <person name="Vinokurov K."/>
            <person name="Oppert C."/>
            <person name="Zou Z."/>
            <person name="Evans J."/>
            <person name="Lu Z."/>
            <person name="Zhao P."/>
            <person name="Sumathipala N."/>
            <person name="Altincicek B."/>
            <person name="Vilcinskas A."/>
            <person name="Williams M."/>
            <person name="Hultmark D."/>
            <person name="Hetru C."/>
            <person name="Jiang H."/>
            <person name="Grimmelikhuijzen C.J."/>
            <person name="Hauser F."/>
            <person name="Cazzamali G."/>
            <person name="Williamson M."/>
            <person name="Park Y."/>
            <person name="Li B."/>
            <person name="Tanaka Y."/>
            <person name="Predel R."/>
            <person name="Neupert S."/>
            <person name="Schachtner J."/>
            <person name="Verleyen P."/>
            <person name="Raible F."/>
            <person name="Bork P."/>
            <person name="Friedrich M."/>
            <person name="Walden K.K."/>
            <person name="Robertson H.M."/>
            <person name="Angeli S."/>
            <person name="Foret S."/>
            <person name="Bucher G."/>
            <person name="Schuetz S."/>
            <person name="Maleszka R."/>
            <person name="Wimmer E.A."/>
            <person name="Beeman R.W."/>
            <person name="Lorenzen M."/>
            <person name="Tomoyasu Y."/>
            <person name="Miller S.C."/>
            <person name="Grossmann D."/>
            <person name="Bucher G."/>
        </authorList>
    </citation>
    <scope>NUCLEOTIDE SEQUENCE [LARGE SCALE GENOMIC DNA]</scope>
    <source>
        <strain evidence="1 2">Georgia GA2</strain>
    </source>
</reference>
<dbReference type="EMBL" id="KQ971371">
    <property type="protein sequence ID" value="EFA10170.1"/>
    <property type="molecule type" value="Genomic_DNA"/>
</dbReference>
<reference evidence="1 2" key="2">
    <citation type="journal article" date="2010" name="Nucleic Acids Res.">
        <title>BeetleBase in 2010: revisions to provide comprehensive genomic information for Tribolium castaneum.</title>
        <authorList>
            <person name="Kim H.S."/>
            <person name="Murphy T."/>
            <person name="Xia J."/>
            <person name="Caragea D."/>
            <person name="Park Y."/>
            <person name="Beeman R.W."/>
            <person name="Lorenzen M.D."/>
            <person name="Butcher S."/>
            <person name="Manak J.R."/>
            <person name="Brown S.J."/>
        </authorList>
    </citation>
    <scope>GENOME REANNOTATION</scope>
    <source>
        <strain evidence="1 2">Georgia GA2</strain>
    </source>
</reference>
<protein>
    <submittedName>
        <fullName evidence="1">Uncharacterized protein</fullName>
    </submittedName>
</protein>
<dbReference type="Proteomes" id="UP000007266">
    <property type="component" value="Linkage group 9"/>
</dbReference>